<feature type="region of interest" description="Disordered" evidence="14">
    <location>
        <begin position="171"/>
        <end position="235"/>
    </location>
</feature>
<keyword evidence="7" id="KW-0915">Sodium</keyword>
<proteinExistence type="inferred from homology"/>
<evidence type="ECO:0000256" key="1">
    <source>
        <dbReference type="ARBA" id="ARBA00004141"/>
    </source>
</evidence>
<keyword evidence="10" id="KW-0325">Glycoprotein</keyword>
<dbReference type="PRINTS" id="PR01078">
    <property type="entry name" value="AMINACHANNEL"/>
</dbReference>
<dbReference type="Pfam" id="PF00858">
    <property type="entry name" value="ASC"/>
    <property type="match status" value="2"/>
</dbReference>
<evidence type="ECO:0000256" key="8">
    <source>
        <dbReference type="ARBA" id="ARBA00023065"/>
    </source>
</evidence>
<keyword evidence="4 13" id="KW-0894">Sodium channel</keyword>
<accession>A0A914W9Y7</accession>
<keyword evidence="9 15" id="KW-0472">Membrane</keyword>
<evidence type="ECO:0000256" key="10">
    <source>
        <dbReference type="ARBA" id="ARBA00023180"/>
    </source>
</evidence>
<evidence type="ECO:0000256" key="14">
    <source>
        <dbReference type="SAM" id="MobiDB-lite"/>
    </source>
</evidence>
<sequence>MGNADQIVQGFTRETSIHGLLRICSHERRWCARGIWVVLFVAASAAFVYQAQELVIKFFSFPSTVTTTLQFQTLEFPAVTICNQNPFRLNKIPTDSEVAVYQARYKDLLKNGMNVDPASLMEICQLDPLLCYGISMEVCSDDYCTDGIYGPSEGSDECYGWNEDGDQNDGDCGSNTINKFLPSQGPSQGQNTNNREPKDSTNSSETGDSIEETHDLSDSLHLRRQKRDSPKQVSVSMLQLNTKVASDMNYMVESALRSGDQDTSNQYKDIFEVLTELIEDCSYGTQQCNLSSNFIASKNPVFGMCFTFNHKLANMTNMTATRAGPAFGLRLRINVRQSQYLHSTDTAGVRVAVHHQDEAPFPRCLFSCLAIKIVERCGCMHYNYPQLTGSVKVKINSQTYTADANNLQFCNQTMKSCADSAENDLLVSGRISADTCGCNPSCYEINYQTSISTSTFPSDMYMETINCPRNASNGIDNSCYDNITFNGLILEVFYMQLNFQRYNMEKSYTLVQLISDLGGQLGLWIGASVLSIAEFFSFVLSIAGYGMKLTKHDVEMKSKKVDPAPSDVSM</sequence>
<keyword evidence="8 13" id="KW-0406">Ion transport</keyword>
<dbReference type="GO" id="GO:0005886">
    <property type="term" value="C:plasma membrane"/>
    <property type="evidence" value="ECO:0007669"/>
    <property type="project" value="TreeGrafter"/>
</dbReference>
<evidence type="ECO:0000256" key="9">
    <source>
        <dbReference type="ARBA" id="ARBA00023136"/>
    </source>
</evidence>
<keyword evidence="5 13" id="KW-0812">Transmembrane</keyword>
<feature type="compositionally biased region" description="Basic and acidic residues" evidence="14">
    <location>
        <begin position="211"/>
        <end position="221"/>
    </location>
</feature>
<comment type="similarity">
    <text evidence="2 13">Belongs to the amiloride-sensitive sodium channel (TC 1.A.6) family.</text>
</comment>
<keyword evidence="16" id="KW-1185">Reference proteome</keyword>
<feature type="transmembrane region" description="Helical" evidence="15">
    <location>
        <begin position="521"/>
        <end position="547"/>
    </location>
</feature>
<dbReference type="Gene3D" id="2.60.470.10">
    <property type="entry name" value="Acid-sensing ion channels like domains"/>
    <property type="match status" value="1"/>
</dbReference>
<dbReference type="InterPro" id="IPR001873">
    <property type="entry name" value="ENaC"/>
</dbReference>
<evidence type="ECO:0000256" key="2">
    <source>
        <dbReference type="ARBA" id="ARBA00007193"/>
    </source>
</evidence>
<evidence type="ECO:0000256" key="15">
    <source>
        <dbReference type="SAM" id="Phobius"/>
    </source>
</evidence>
<name>A0A914W9Y7_9BILA</name>
<dbReference type="WBParaSite" id="PSAMB.scaffold356size54812.g5289.t1">
    <property type="protein sequence ID" value="PSAMB.scaffold356size54812.g5289.t1"/>
    <property type="gene ID" value="PSAMB.scaffold356size54812.g5289"/>
</dbReference>
<protein>
    <submittedName>
        <fullName evidence="17">Uncharacterized protein</fullName>
    </submittedName>
</protein>
<dbReference type="AlphaFoldDB" id="A0A914W9Y7"/>
<evidence type="ECO:0000313" key="17">
    <source>
        <dbReference type="WBParaSite" id="PSAMB.scaffold356size54812.g5289.t1"/>
    </source>
</evidence>
<keyword evidence="6 15" id="KW-1133">Transmembrane helix</keyword>
<dbReference type="GO" id="GO:0015280">
    <property type="term" value="F:ligand-gated sodium channel activity"/>
    <property type="evidence" value="ECO:0007669"/>
    <property type="project" value="TreeGrafter"/>
</dbReference>
<feature type="compositionally biased region" description="Polar residues" evidence="14">
    <location>
        <begin position="184"/>
        <end position="207"/>
    </location>
</feature>
<organism evidence="16 17">
    <name type="scientific">Plectus sambesii</name>
    <dbReference type="NCBI Taxonomy" id="2011161"/>
    <lineage>
        <taxon>Eukaryota</taxon>
        <taxon>Metazoa</taxon>
        <taxon>Ecdysozoa</taxon>
        <taxon>Nematoda</taxon>
        <taxon>Chromadorea</taxon>
        <taxon>Plectida</taxon>
        <taxon>Plectina</taxon>
        <taxon>Plectoidea</taxon>
        <taxon>Plectidae</taxon>
        <taxon>Plectus</taxon>
    </lineage>
</organism>
<keyword evidence="11 13" id="KW-0739">Sodium transport</keyword>
<keyword evidence="12 13" id="KW-0407">Ion channel</keyword>
<evidence type="ECO:0000256" key="5">
    <source>
        <dbReference type="ARBA" id="ARBA00022692"/>
    </source>
</evidence>
<evidence type="ECO:0000256" key="4">
    <source>
        <dbReference type="ARBA" id="ARBA00022461"/>
    </source>
</evidence>
<evidence type="ECO:0000256" key="11">
    <source>
        <dbReference type="ARBA" id="ARBA00023201"/>
    </source>
</evidence>
<evidence type="ECO:0000256" key="7">
    <source>
        <dbReference type="ARBA" id="ARBA00023053"/>
    </source>
</evidence>
<keyword evidence="3 13" id="KW-0813">Transport</keyword>
<comment type="subcellular location">
    <subcellularLocation>
        <location evidence="1">Membrane</location>
        <topology evidence="1">Multi-pass membrane protein</topology>
    </subcellularLocation>
</comment>
<dbReference type="PANTHER" id="PTHR11690:SF248">
    <property type="entry name" value="PICKPOCKET 17, ISOFORM A"/>
    <property type="match status" value="1"/>
</dbReference>
<evidence type="ECO:0000256" key="3">
    <source>
        <dbReference type="ARBA" id="ARBA00022448"/>
    </source>
</evidence>
<evidence type="ECO:0000256" key="6">
    <source>
        <dbReference type="ARBA" id="ARBA00022989"/>
    </source>
</evidence>
<evidence type="ECO:0000313" key="16">
    <source>
        <dbReference type="Proteomes" id="UP000887566"/>
    </source>
</evidence>
<dbReference type="Proteomes" id="UP000887566">
    <property type="component" value="Unplaced"/>
</dbReference>
<evidence type="ECO:0000256" key="13">
    <source>
        <dbReference type="RuleBase" id="RU000679"/>
    </source>
</evidence>
<feature type="transmembrane region" description="Helical" evidence="15">
    <location>
        <begin position="30"/>
        <end position="49"/>
    </location>
</feature>
<dbReference type="PANTHER" id="PTHR11690">
    <property type="entry name" value="AMILORIDE-SENSITIVE SODIUM CHANNEL-RELATED"/>
    <property type="match status" value="1"/>
</dbReference>
<evidence type="ECO:0000256" key="12">
    <source>
        <dbReference type="ARBA" id="ARBA00023303"/>
    </source>
</evidence>
<reference evidence="17" key="1">
    <citation type="submission" date="2022-11" db="UniProtKB">
        <authorList>
            <consortium name="WormBaseParasite"/>
        </authorList>
    </citation>
    <scope>IDENTIFICATION</scope>
</reference>